<feature type="region of interest" description="Disordered" evidence="1">
    <location>
        <begin position="174"/>
        <end position="208"/>
    </location>
</feature>
<dbReference type="Proteomes" id="UP000316291">
    <property type="component" value="Unassembled WGS sequence"/>
</dbReference>
<feature type="compositionally biased region" description="Basic and acidic residues" evidence="1">
    <location>
        <begin position="19"/>
        <end position="38"/>
    </location>
</feature>
<accession>A0A562QXP9</accession>
<proteinExistence type="predicted"/>
<evidence type="ECO:0000313" key="3">
    <source>
        <dbReference type="Proteomes" id="UP000316291"/>
    </source>
</evidence>
<evidence type="ECO:0000313" key="2">
    <source>
        <dbReference type="EMBL" id="TWI61373.1"/>
    </source>
</evidence>
<feature type="region of interest" description="Disordered" evidence="1">
    <location>
        <begin position="1"/>
        <end position="54"/>
    </location>
</feature>
<gene>
    <name evidence="2" type="ORF">IQ16_07061</name>
</gene>
<protein>
    <submittedName>
        <fullName evidence="2">Uncharacterized protein</fullName>
    </submittedName>
</protein>
<feature type="compositionally biased region" description="Polar residues" evidence="1">
    <location>
        <begin position="174"/>
        <end position="188"/>
    </location>
</feature>
<name>A0A562QXP9_9BRAD</name>
<dbReference type="AlphaFoldDB" id="A0A562QXP9"/>
<evidence type="ECO:0000256" key="1">
    <source>
        <dbReference type="SAM" id="MobiDB-lite"/>
    </source>
</evidence>
<comment type="caution">
    <text evidence="2">The sequence shown here is derived from an EMBL/GenBank/DDBJ whole genome shotgun (WGS) entry which is preliminary data.</text>
</comment>
<reference evidence="2 3" key="1">
    <citation type="journal article" date="2015" name="Stand. Genomic Sci.">
        <title>Genomic Encyclopedia of Bacterial and Archaeal Type Strains, Phase III: the genomes of soil and plant-associated and newly described type strains.</title>
        <authorList>
            <person name="Whitman W.B."/>
            <person name="Woyke T."/>
            <person name="Klenk H.P."/>
            <person name="Zhou Y."/>
            <person name="Lilburn T.G."/>
            <person name="Beck B.J."/>
            <person name="De Vos P."/>
            <person name="Vandamme P."/>
            <person name="Eisen J.A."/>
            <person name="Garrity G."/>
            <person name="Hugenholtz P."/>
            <person name="Kyrpides N.C."/>
        </authorList>
    </citation>
    <scope>NUCLEOTIDE SEQUENCE [LARGE SCALE GENOMIC DNA]</scope>
    <source>
        <strain evidence="2 3">CGMCC 1.10948</strain>
    </source>
</reference>
<sequence length="304" mass="33243">MGRQRRRAECSSFVPDNTCLHHDAPRRAEQPAAAERKPAAAKRRAAISRGTPASRRLTRGVPGLLCRPQHLVDEALLLRRAGIADAPRPNTQVAIAHAHGASKRLKARTVPKTPLIAFVKMRGAARAPTDRHARTQAMPMACGSTGEPLLSRLPNRAGNVNSFLRFSSTLRTPTMTDSLHQQRATSPQPRTPRAFTRRGPCVPSRSALGPSHALHQVRKQGCPSSPALSSLKGGSRQEIADIPRFAAPPGDAHRARGSLISLLLNVLGANPVLIRRYLHRGYCAGLNRSRCLIWRRIRRASRSR</sequence>
<keyword evidence="3" id="KW-1185">Reference proteome</keyword>
<dbReference type="EMBL" id="VLLA01000025">
    <property type="protein sequence ID" value="TWI61373.1"/>
    <property type="molecule type" value="Genomic_DNA"/>
</dbReference>
<organism evidence="2 3">
    <name type="scientific">Bradyrhizobium huanghuaihaiense</name>
    <dbReference type="NCBI Taxonomy" id="990078"/>
    <lineage>
        <taxon>Bacteria</taxon>
        <taxon>Pseudomonadati</taxon>
        <taxon>Pseudomonadota</taxon>
        <taxon>Alphaproteobacteria</taxon>
        <taxon>Hyphomicrobiales</taxon>
        <taxon>Nitrobacteraceae</taxon>
        <taxon>Bradyrhizobium</taxon>
    </lineage>
</organism>